<dbReference type="Pfam" id="PF01757">
    <property type="entry name" value="Acyl_transf_3"/>
    <property type="match status" value="1"/>
</dbReference>
<keyword evidence="5" id="KW-1185">Reference proteome</keyword>
<dbReference type="Pfam" id="PF19040">
    <property type="entry name" value="SGNH"/>
    <property type="match status" value="1"/>
</dbReference>
<dbReference type="EMBL" id="CP074347">
    <property type="protein sequence ID" value="USV00756.1"/>
    <property type="molecule type" value="Genomic_DNA"/>
</dbReference>
<feature type="domain" description="Acyltransferase 3" evidence="2">
    <location>
        <begin position="11"/>
        <end position="329"/>
    </location>
</feature>
<feature type="transmembrane region" description="Helical" evidence="1">
    <location>
        <begin position="191"/>
        <end position="213"/>
    </location>
</feature>
<evidence type="ECO:0000313" key="4">
    <source>
        <dbReference type="EMBL" id="USV00756.1"/>
    </source>
</evidence>
<feature type="transmembrane region" description="Helical" evidence="1">
    <location>
        <begin position="311"/>
        <end position="329"/>
    </location>
</feature>
<proteinExistence type="predicted"/>
<protein>
    <submittedName>
        <fullName evidence="4">Acyltransferase</fullName>
    </submittedName>
</protein>
<dbReference type="GeneID" id="75020372"/>
<dbReference type="GO" id="GO:0016746">
    <property type="term" value="F:acyltransferase activity"/>
    <property type="evidence" value="ECO:0007669"/>
    <property type="project" value="UniProtKB-KW"/>
</dbReference>
<keyword evidence="1" id="KW-0812">Transmembrane</keyword>
<keyword evidence="4" id="KW-0808">Transferase</keyword>
<feature type="transmembrane region" description="Helical" evidence="1">
    <location>
        <begin position="12"/>
        <end position="30"/>
    </location>
</feature>
<dbReference type="InterPro" id="IPR043968">
    <property type="entry name" value="SGNH"/>
</dbReference>
<keyword evidence="1" id="KW-0472">Membrane</keyword>
<keyword evidence="4" id="KW-0012">Acyltransferase</keyword>
<feature type="transmembrane region" description="Helical" evidence="1">
    <location>
        <begin position="77"/>
        <end position="97"/>
    </location>
</feature>
<dbReference type="Proteomes" id="UP001056873">
    <property type="component" value="Chromosome"/>
</dbReference>
<feature type="transmembrane region" description="Helical" evidence="1">
    <location>
        <begin position="349"/>
        <end position="373"/>
    </location>
</feature>
<evidence type="ECO:0000259" key="3">
    <source>
        <dbReference type="Pfam" id="PF19040"/>
    </source>
</evidence>
<feature type="transmembrane region" description="Helical" evidence="1">
    <location>
        <begin position="36"/>
        <end position="56"/>
    </location>
</feature>
<keyword evidence="1" id="KW-1133">Transmembrane helix</keyword>
<feature type="transmembrane region" description="Helical" evidence="1">
    <location>
        <begin position="248"/>
        <end position="266"/>
    </location>
</feature>
<evidence type="ECO:0000256" key="1">
    <source>
        <dbReference type="SAM" id="Phobius"/>
    </source>
</evidence>
<evidence type="ECO:0000313" key="5">
    <source>
        <dbReference type="Proteomes" id="UP001056873"/>
    </source>
</evidence>
<feature type="transmembrane region" description="Helical" evidence="1">
    <location>
        <begin position="164"/>
        <end position="185"/>
    </location>
</feature>
<feature type="transmembrane region" description="Helical" evidence="1">
    <location>
        <begin position="225"/>
        <end position="242"/>
    </location>
</feature>
<reference evidence="4" key="1">
    <citation type="journal article" date="2022" name="BMC Genomics">
        <title>Genome sequence of the entomopathogenic Serratia entomophila isolate 626 and characterisation of the species specific itaconate degradation pathway.</title>
        <authorList>
            <person name="Vaughan A.L."/>
            <person name="Altermann E."/>
            <person name="Glare T.R."/>
            <person name="Hurst M.R.H."/>
        </authorList>
    </citation>
    <scope>NUCLEOTIDE SEQUENCE</scope>
    <source>
        <strain evidence="4">626</strain>
    </source>
</reference>
<dbReference type="PANTHER" id="PTHR23028">
    <property type="entry name" value="ACETYLTRANSFERASE"/>
    <property type="match status" value="1"/>
</dbReference>
<dbReference type="RefSeq" id="WP_234587385.1">
    <property type="nucleotide sequence ID" value="NZ_CAMIPG010000010.1"/>
</dbReference>
<feature type="domain" description="SGNH" evidence="3">
    <location>
        <begin position="410"/>
        <end position="630"/>
    </location>
</feature>
<dbReference type="InterPro" id="IPR002656">
    <property type="entry name" value="Acyl_transf_3_dom"/>
</dbReference>
<dbReference type="InterPro" id="IPR050879">
    <property type="entry name" value="Acyltransferase_3"/>
</dbReference>
<organism evidence="4 5">
    <name type="scientific">Serratia entomophila</name>
    <dbReference type="NCBI Taxonomy" id="42906"/>
    <lineage>
        <taxon>Bacteria</taxon>
        <taxon>Pseudomonadati</taxon>
        <taxon>Pseudomonadota</taxon>
        <taxon>Gammaproteobacteria</taxon>
        <taxon>Enterobacterales</taxon>
        <taxon>Yersiniaceae</taxon>
        <taxon>Serratia</taxon>
    </lineage>
</organism>
<feature type="transmembrane region" description="Helical" evidence="1">
    <location>
        <begin position="287"/>
        <end position="305"/>
    </location>
</feature>
<name>A0ABY5CTJ3_9GAMM</name>
<evidence type="ECO:0000259" key="2">
    <source>
        <dbReference type="Pfam" id="PF01757"/>
    </source>
</evidence>
<sequence length="654" mass="72949">MTLPLAKMRDDITVLRAVAVISVLGFHFGIPGFNAGFIGVDVFFVISGYLISGILIRDIEQGRANFANFLLKRAFRLLPALIATVILTFIAACFIFQPLEFANNAKASISSLLFISNLYFYAIGGYFDAAPITKPLLHTWSLSIESQFYLLWPIILLVTMRKNIPARLTIALFTLTLFFSSIYALNRNGAAAYLLTPFRLWELAIGGMFYVINFSRIANNRAASNAIYSLSLAGIVAFTATLDDRIPFPGYYALIPTLCAGLMLVFGKEAAVARRLQLRPLIHIGEISYSLYLVHWPTIVMVTYLLGDKTLTGGLLSLPISYFLALLMYRYVEQKYRGAWKNENKNRLIAGYCSALAITAALSVTAAANGWIWRLPAELQKTNYAFNKQAEDSYVWVNSNAFKKHDITQSGKIRLVVIGDSQAADLINAIMESQDRDRFDILSIQTDVRCGAPYVRRQERKSYLESTNLNSASSSGLRQFCERKFANLFNEVNRREMQSADFILLAMNWKPYSAKYIVQTINEIESNETTAKIIVVGKKSLKANGMFILNKNRSLTNANAFAAQYISQDTARINNAISSVLPGGIAFFQPLDVVCPEGKYCALLDNQNNITYSDEAHFTRNGARLFSNAIVARLGLLEPAHSSPPRLLFREGSN</sequence>
<gene>
    <name evidence="4" type="ORF">KFQ06_22520</name>
</gene>
<dbReference type="PANTHER" id="PTHR23028:SF53">
    <property type="entry name" value="ACYL_TRANSF_3 DOMAIN-CONTAINING PROTEIN"/>
    <property type="match status" value="1"/>
</dbReference>
<accession>A0ABY5CTJ3</accession>